<dbReference type="PROSITE" id="PS50102">
    <property type="entry name" value="RRM"/>
    <property type="match status" value="1"/>
</dbReference>
<comment type="cofactor">
    <cofactor evidence="1">
        <name>Fe(2+)</name>
        <dbReference type="ChEBI" id="CHEBI:29033"/>
    </cofactor>
</comment>
<evidence type="ECO:0000256" key="12">
    <source>
        <dbReference type="ARBA" id="ARBA00022884"/>
    </source>
</evidence>
<dbReference type="InterPro" id="IPR013216">
    <property type="entry name" value="Methyltransf_11"/>
</dbReference>
<evidence type="ECO:0000259" key="22">
    <source>
        <dbReference type="PROSITE" id="PS50102"/>
    </source>
</evidence>
<comment type="function">
    <text evidence="17">Catalyzes the methylation of 5-carboxymethyl uridine to 5-methylcarboxymethyl uridine at the wobble position of the anticodon loop in tRNA via its methyltransferase domain. Catalyzes the last step in the formation of 5-methylcarboxymethyl uridine at the wobble position of the anticodon loop in target tRNA. Has a preference for tRNA(Arg) and tRNA(Glu), and does not bind tRNA(Lys). Binds tRNA and catalyzes the iron and alpha-ketoglutarate dependent hydroxylation of 5-methylcarboxymethyl uridine at the wobble position of the anticodon loop in tRNA via its dioxygenase domain, giving rise to 5-(S)-methoxycarbonylhydroxymethyluridine; has a preference for tRNA(Gly). Required for normal survival after DNA damage. May inhibit apoptosis and promote cell survival and angiogenesis.</text>
</comment>
<evidence type="ECO:0000256" key="8">
    <source>
        <dbReference type="ARBA" id="ARBA00022679"/>
    </source>
</evidence>
<comment type="similarity">
    <text evidence="4">Belongs to the alkB family.</text>
</comment>
<feature type="domain" description="Fe2OG dioxygenase" evidence="23">
    <location>
        <begin position="219"/>
        <end position="345"/>
    </location>
</feature>
<dbReference type="InterPro" id="IPR035979">
    <property type="entry name" value="RBD_domain_sf"/>
</dbReference>
<dbReference type="FunFam" id="3.30.70.330:FF:000570">
    <property type="entry name" value="ALKylated DNA repair protein AlkB homolog"/>
    <property type="match status" value="1"/>
</dbReference>
<keyword evidence="6" id="KW-0963">Cytoplasm</keyword>
<evidence type="ECO:0000256" key="17">
    <source>
        <dbReference type="ARBA" id="ARBA00045506"/>
    </source>
</evidence>
<dbReference type="AlphaFoldDB" id="A7SSH3"/>
<dbReference type="Pfam" id="PF00076">
    <property type="entry name" value="RRM_1"/>
    <property type="match status" value="1"/>
</dbReference>
<dbReference type="eggNOG" id="KOG1331">
    <property type="taxonomic scope" value="Eukaryota"/>
</dbReference>
<sequence>MAARNLTKSVGEKLSKSEKKALRKQARKVHSLSKHNSELADVSIEPTPHILVGNGGLMCGVDRESITRVFSLYGTLERVVMLPQRSYSFVSYKSHNNALNAMRNLNGKALDEFGLRSVFYLSYLVKVPSDVILSKIEHPPGLQIYEEFINEEEEKTLLDALGWDAPQKELRHRRVKHYGYEFLYGTNDIDRAKPLPGGMPAVCNDILTRMVSQGAVQNTPDQLTVNEYLPGQGIPPHVDTHSAFEDGICSLSLGAKISMDFRHPDSRHVSVLLPRRSLLVMSGESRYLWTHGITPRKFDIIGSGLDTSIHEDQESIAADASNVSTSGVTQYERERRISLTFRKILHVPCTCKYSSKCNSQGYKKAEDKNAASLPSTQGEAQSLEKRHVHEVYENIADHFSDTRHSPWPRIAAFLRELPTGSLVADVGCGNGKYLGINGMVFKTGSDRSFNLATIAYERGHSVIVCDILSLPYRNNAFDVCLCIAVIHHLSTTERRIAALRELVRIIRPAGLALVYVWALEQELEKVKKSSLREVMQGRSDNTAVQDFSTSQAQSDQTDDRDFIKQGVAGHVEVNVSRGEFKQQDLFVPWKFRGASKKESNGADTVFHRFYHVFKEGELLELCRCLDNVVVKDSYYDRGNWCAVIEKIC</sequence>
<keyword evidence="13" id="KW-0408">Iron</keyword>
<evidence type="ECO:0000256" key="1">
    <source>
        <dbReference type="ARBA" id="ARBA00001954"/>
    </source>
</evidence>
<evidence type="ECO:0000256" key="6">
    <source>
        <dbReference type="ARBA" id="ARBA00022490"/>
    </source>
</evidence>
<comment type="subcellular location">
    <subcellularLocation>
        <location evidence="3">Cytoplasm</location>
    </subcellularLocation>
    <subcellularLocation>
        <location evidence="2">Nucleus</location>
    </subcellularLocation>
</comment>
<accession>A7SSH3</accession>
<dbReference type="GO" id="GO:0005737">
    <property type="term" value="C:cytoplasm"/>
    <property type="evidence" value="ECO:0000318"/>
    <property type="project" value="GO_Central"/>
</dbReference>
<keyword evidence="10" id="KW-0479">Metal-binding</keyword>
<dbReference type="Gene3D" id="2.60.120.590">
    <property type="entry name" value="Alpha-ketoglutarate-dependent dioxygenase AlkB-like"/>
    <property type="match status" value="1"/>
</dbReference>
<dbReference type="InterPro" id="IPR037151">
    <property type="entry name" value="AlkB-like_sf"/>
</dbReference>
<keyword evidence="8" id="KW-0808">Transferase</keyword>
<dbReference type="Gene3D" id="3.30.70.330">
    <property type="match status" value="1"/>
</dbReference>
<dbReference type="InParanoid" id="A7SSH3"/>
<comment type="catalytic activity">
    <reaction evidence="16">
        <text>5-(carboxymethyl)uridine(34) in tRNA + S-adenosyl-L-methionine = 5-(2-methoxy-2-oxoethyl)uridine(34) in tRNA + S-adenosyl-L-homocysteine</text>
        <dbReference type="Rhea" id="RHEA:43208"/>
        <dbReference type="Rhea" id="RHEA-COMP:10407"/>
        <dbReference type="Rhea" id="RHEA-COMP:10408"/>
        <dbReference type="ChEBI" id="CHEBI:57856"/>
        <dbReference type="ChEBI" id="CHEBI:59789"/>
        <dbReference type="ChEBI" id="CHEBI:74851"/>
        <dbReference type="ChEBI" id="CHEBI:74882"/>
        <dbReference type="EC" id="2.1.1.229"/>
    </reaction>
</comment>
<evidence type="ECO:0000256" key="14">
    <source>
        <dbReference type="ARBA" id="ARBA00023242"/>
    </source>
</evidence>
<dbReference type="CDD" id="cd02440">
    <property type="entry name" value="AdoMet_MTases"/>
    <property type="match status" value="1"/>
</dbReference>
<dbReference type="Gene3D" id="3.40.50.150">
    <property type="entry name" value="Vaccinia Virus protein VP39"/>
    <property type="match status" value="1"/>
</dbReference>
<dbReference type="GO" id="GO:0000049">
    <property type="term" value="F:tRNA binding"/>
    <property type="evidence" value="ECO:0000318"/>
    <property type="project" value="GO_Central"/>
</dbReference>
<dbReference type="SUPFAM" id="SSF53335">
    <property type="entry name" value="S-adenosyl-L-methionine-dependent methyltransferases"/>
    <property type="match status" value="1"/>
</dbReference>
<evidence type="ECO:0000256" key="15">
    <source>
        <dbReference type="ARBA" id="ARBA00023268"/>
    </source>
</evidence>
<dbReference type="Proteomes" id="UP000001593">
    <property type="component" value="Unassembled WGS sequence"/>
</dbReference>
<dbReference type="PhylomeDB" id="A7SSH3"/>
<dbReference type="PROSITE" id="PS51471">
    <property type="entry name" value="FE2OG_OXY"/>
    <property type="match status" value="1"/>
</dbReference>
<feature type="domain" description="RRM" evidence="22">
    <location>
        <begin position="48"/>
        <end position="118"/>
    </location>
</feature>
<dbReference type="EMBL" id="DS469777">
    <property type="protein sequence ID" value="EDO33338.1"/>
    <property type="molecule type" value="Genomic_DNA"/>
</dbReference>
<dbReference type="GO" id="GO:0030488">
    <property type="term" value="P:tRNA methylation"/>
    <property type="evidence" value="ECO:0000318"/>
    <property type="project" value="GO_Central"/>
</dbReference>
<dbReference type="GO" id="GO:0002098">
    <property type="term" value="P:tRNA wobble uridine modification"/>
    <property type="evidence" value="ECO:0000318"/>
    <property type="project" value="GO_Central"/>
</dbReference>
<feature type="compositionally biased region" description="Basic residues" evidence="21">
    <location>
        <begin position="21"/>
        <end position="33"/>
    </location>
</feature>
<evidence type="ECO:0000256" key="13">
    <source>
        <dbReference type="ARBA" id="ARBA00023004"/>
    </source>
</evidence>
<evidence type="ECO:0000256" key="2">
    <source>
        <dbReference type="ARBA" id="ARBA00004123"/>
    </source>
</evidence>
<evidence type="ECO:0000313" key="25">
    <source>
        <dbReference type="Proteomes" id="UP000001593"/>
    </source>
</evidence>
<evidence type="ECO:0000256" key="9">
    <source>
        <dbReference type="ARBA" id="ARBA00022691"/>
    </source>
</evidence>
<evidence type="ECO:0000256" key="5">
    <source>
        <dbReference type="ARBA" id="ARBA00012808"/>
    </source>
</evidence>
<dbReference type="Pfam" id="PF13532">
    <property type="entry name" value="2OG-FeII_Oxy_2"/>
    <property type="match status" value="1"/>
</dbReference>
<dbReference type="STRING" id="45351.A7SSH3"/>
<evidence type="ECO:0000313" key="24">
    <source>
        <dbReference type="EMBL" id="EDO33338.1"/>
    </source>
</evidence>
<dbReference type="PANTHER" id="PTHR13069">
    <property type="entry name" value="ALKYLATED DNA REPAIR PROTEIN ALKB HOMOLOG 8"/>
    <property type="match status" value="1"/>
</dbReference>
<dbReference type="InterPro" id="IPR034256">
    <property type="entry name" value="ALKBH8_RRM"/>
</dbReference>
<evidence type="ECO:0000256" key="4">
    <source>
        <dbReference type="ARBA" id="ARBA00007879"/>
    </source>
</evidence>
<dbReference type="InterPro" id="IPR000504">
    <property type="entry name" value="RRM_dom"/>
</dbReference>
<evidence type="ECO:0000256" key="7">
    <source>
        <dbReference type="ARBA" id="ARBA00022603"/>
    </source>
</evidence>
<dbReference type="GO" id="GO:0046872">
    <property type="term" value="F:metal ion binding"/>
    <property type="evidence" value="ECO:0007669"/>
    <property type="project" value="UniProtKB-KW"/>
</dbReference>
<evidence type="ECO:0000256" key="19">
    <source>
        <dbReference type="ARBA" id="ARBA00049802"/>
    </source>
</evidence>
<dbReference type="InterPro" id="IPR051422">
    <property type="entry name" value="AlkB_tRNA_MeTrf/Diox"/>
</dbReference>
<keyword evidence="15" id="KW-0511">Multifunctional enzyme</keyword>
<dbReference type="GO" id="GO:0106335">
    <property type="term" value="F:tRNA (5-carboxymethyluridine(34)-5-O)-methyltransferase activity"/>
    <property type="evidence" value="ECO:0000318"/>
    <property type="project" value="GO_Central"/>
</dbReference>
<feature type="compositionally biased region" description="Basic and acidic residues" evidence="21">
    <location>
        <begin position="10"/>
        <end position="20"/>
    </location>
</feature>
<feature type="region of interest" description="Disordered" evidence="21">
    <location>
        <begin position="1"/>
        <end position="34"/>
    </location>
</feature>
<evidence type="ECO:0000256" key="3">
    <source>
        <dbReference type="ARBA" id="ARBA00004496"/>
    </source>
</evidence>
<dbReference type="InterPro" id="IPR005123">
    <property type="entry name" value="Oxoglu/Fe-dep_dioxygenase_dom"/>
</dbReference>
<dbReference type="GO" id="GO:0008757">
    <property type="term" value="F:S-adenosylmethionine-dependent methyltransferase activity"/>
    <property type="evidence" value="ECO:0007669"/>
    <property type="project" value="InterPro"/>
</dbReference>
<name>A7SSH3_NEMVE</name>
<dbReference type="OMA" id="KYLGCNP"/>
<dbReference type="HOGENOM" id="CLU_029501_4_0_1"/>
<evidence type="ECO:0000256" key="21">
    <source>
        <dbReference type="SAM" id="MobiDB-lite"/>
    </source>
</evidence>
<dbReference type="InterPro" id="IPR029063">
    <property type="entry name" value="SAM-dependent_MTases_sf"/>
</dbReference>
<gene>
    <name evidence="24" type="ORF">NEMVEDRAFT_v1g235894</name>
</gene>
<dbReference type="eggNOG" id="KOG4176">
    <property type="taxonomic scope" value="Eukaryota"/>
</dbReference>
<evidence type="ECO:0000256" key="18">
    <source>
        <dbReference type="ARBA" id="ARBA00049786"/>
    </source>
</evidence>
<keyword evidence="11" id="KW-0862">Zinc</keyword>
<keyword evidence="9" id="KW-0949">S-adenosyl-L-methionine</keyword>
<dbReference type="SUPFAM" id="SSF54928">
    <property type="entry name" value="RNA-binding domain, RBD"/>
    <property type="match status" value="1"/>
</dbReference>
<dbReference type="PANTHER" id="PTHR13069:SF21">
    <property type="entry name" value="ALKYLATED DNA REPAIR PROTEIN ALKB HOMOLOG 8"/>
    <property type="match status" value="1"/>
</dbReference>
<dbReference type="GO" id="GO:0005634">
    <property type="term" value="C:nucleus"/>
    <property type="evidence" value="ECO:0000318"/>
    <property type="project" value="GO_Central"/>
</dbReference>
<dbReference type="CDD" id="cd12431">
    <property type="entry name" value="RRM_ALKBH8"/>
    <property type="match status" value="1"/>
</dbReference>
<dbReference type="Pfam" id="PF08241">
    <property type="entry name" value="Methyltransf_11"/>
    <property type="match status" value="1"/>
</dbReference>
<dbReference type="SUPFAM" id="SSF51197">
    <property type="entry name" value="Clavaminate synthase-like"/>
    <property type="match status" value="1"/>
</dbReference>
<keyword evidence="7" id="KW-0489">Methyltransferase</keyword>
<protein>
    <recommendedName>
        <fullName evidence="5">tRNA (carboxymethyluridine(34)-5-O)-methyltransferase</fullName>
        <ecNumber evidence="5">2.1.1.229</ecNumber>
    </recommendedName>
    <alternativeName>
        <fullName evidence="18">Alkylated DNA repair protein alkB homolog 8</fullName>
    </alternativeName>
    <alternativeName>
        <fullName evidence="19">S-adenosyl-L-methionine-dependent tRNA methyltransferase ALKBH8</fullName>
    </alternativeName>
</protein>
<evidence type="ECO:0000256" key="16">
    <source>
        <dbReference type="ARBA" id="ARBA00034996"/>
    </source>
</evidence>
<proteinExistence type="inferred from homology"/>
<evidence type="ECO:0000259" key="23">
    <source>
        <dbReference type="PROSITE" id="PS51471"/>
    </source>
</evidence>
<evidence type="ECO:0000256" key="10">
    <source>
        <dbReference type="ARBA" id="ARBA00022723"/>
    </source>
</evidence>
<reference evidence="24 25" key="1">
    <citation type="journal article" date="2007" name="Science">
        <title>Sea anemone genome reveals ancestral eumetazoan gene repertoire and genomic organization.</title>
        <authorList>
            <person name="Putnam N.H."/>
            <person name="Srivastava M."/>
            <person name="Hellsten U."/>
            <person name="Dirks B."/>
            <person name="Chapman J."/>
            <person name="Salamov A."/>
            <person name="Terry A."/>
            <person name="Shapiro H."/>
            <person name="Lindquist E."/>
            <person name="Kapitonov V.V."/>
            <person name="Jurka J."/>
            <person name="Genikhovich G."/>
            <person name="Grigoriev I.V."/>
            <person name="Lucas S.M."/>
            <person name="Steele R.E."/>
            <person name="Finnerty J.R."/>
            <person name="Technau U."/>
            <person name="Martindale M.Q."/>
            <person name="Rokhsar D.S."/>
        </authorList>
    </citation>
    <scope>NUCLEOTIDE SEQUENCE [LARGE SCALE GENOMIC DNA]</scope>
    <source>
        <strain evidence="25">CH2 X CH6</strain>
    </source>
</reference>
<evidence type="ECO:0000256" key="20">
    <source>
        <dbReference type="PROSITE-ProRule" id="PRU00176"/>
    </source>
</evidence>
<dbReference type="FunFam" id="2.60.120.590:FF:000012">
    <property type="entry name" value="AlkB homolog 8, tRNA methyltransferase"/>
    <property type="match status" value="1"/>
</dbReference>
<keyword evidence="12 20" id="KW-0694">RNA-binding</keyword>
<dbReference type="InterPro" id="IPR027450">
    <property type="entry name" value="AlkB-like"/>
</dbReference>
<dbReference type="InterPro" id="IPR012677">
    <property type="entry name" value="Nucleotide-bd_a/b_plait_sf"/>
</dbReference>
<keyword evidence="14" id="KW-0539">Nucleus</keyword>
<evidence type="ECO:0000256" key="11">
    <source>
        <dbReference type="ARBA" id="ARBA00022833"/>
    </source>
</evidence>
<keyword evidence="25" id="KW-1185">Reference proteome</keyword>
<organism evidence="24 25">
    <name type="scientific">Nematostella vectensis</name>
    <name type="common">Starlet sea anemone</name>
    <dbReference type="NCBI Taxonomy" id="45351"/>
    <lineage>
        <taxon>Eukaryota</taxon>
        <taxon>Metazoa</taxon>
        <taxon>Cnidaria</taxon>
        <taxon>Anthozoa</taxon>
        <taxon>Hexacorallia</taxon>
        <taxon>Actiniaria</taxon>
        <taxon>Edwardsiidae</taxon>
        <taxon>Nematostella</taxon>
    </lineage>
</organism>
<dbReference type="EC" id="2.1.1.229" evidence="5"/>